<evidence type="ECO:0000256" key="4">
    <source>
        <dbReference type="ARBA" id="ARBA00022824"/>
    </source>
</evidence>
<dbReference type="GO" id="GO:0005789">
    <property type="term" value="C:endoplasmic reticulum membrane"/>
    <property type="evidence" value="ECO:0007669"/>
    <property type="project" value="UniProtKB-SubCell"/>
</dbReference>
<dbReference type="VEuPathDB" id="FungiDB:AAP_00455"/>
<evidence type="ECO:0000256" key="6">
    <source>
        <dbReference type="ARBA" id="ARBA00023136"/>
    </source>
</evidence>
<evidence type="ECO:0000313" key="9">
    <source>
        <dbReference type="Proteomes" id="UP000242877"/>
    </source>
</evidence>
<comment type="function">
    <text evidence="7">Stabilizer subunit of the dolichol-phosphate mannose (DPM) synthase complex; tethers catalytic subunit to the ER.</text>
</comment>
<feature type="transmembrane region" description="Helical" evidence="7">
    <location>
        <begin position="36"/>
        <end position="54"/>
    </location>
</feature>
<comment type="pathway">
    <text evidence="7">Protein modification; protein glycosylation.</text>
</comment>
<comment type="similarity">
    <text evidence="2 7">Belongs to the DPM3 family.</text>
</comment>
<keyword evidence="4 7" id="KW-0256">Endoplasmic reticulum</keyword>
<evidence type="ECO:0000256" key="3">
    <source>
        <dbReference type="ARBA" id="ARBA00022692"/>
    </source>
</evidence>
<dbReference type="AlphaFoldDB" id="A0A168DWI5"/>
<dbReference type="PANTHER" id="PTHR16433">
    <property type="entry name" value="DOLICHOL-PHOSPHATE MANNOSYLTRANSFERASE SUBUNIT 3"/>
    <property type="match status" value="1"/>
</dbReference>
<keyword evidence="8" id="KW-0808">Transferase</keyword>
<comment type="subcellular location">
    <subcellularLocation>
        <location evidence="1 7">Endoplasmic reticulum membrane</location>
        <topology evidence="1 7">Multi-pass membrane protein</topology>
    </subcellularLocation>
</comment>
<dbReference type="GO" id="GO:0006506">
    <property type="term" value="P:GPI anchor biosynthetic process"/>
    <property type="evidence" value="ECO:0007669"/>
    <property type="project" value="TreeGrafter"/>
</dbReference>
<dbReference type="EMBL" id="AZGZ01000001">
    <property type="protein sequence ID" value="KZZ98194.1"/>
    <property type="molecule type" value="Genomic_DNA"/>
</dbReference>
<feature type="transmembrane region" description="Helical" evidence="7">
    <location>
        <begin position="7"/>
        <end position="30"/>
    </location>
</feature>
<sequence>MTRATQFFSIALLVSSLYLALYLGLVPVPATVQNEIIPVLPIYFVVALGSYLLFRLGWGVFTFNDCPEAYESLQKEIVQAKTELRALKVDVD</sequence>
<dbReference type="Proteomes" id="UP000242877">
    <property type="component" value="Unassembled WGS sequence"/>
</dbReference>
<name>A0A168DWI5_9EURO</name>
<proteinExistence type="inferred from homology"/>
<dbReference type="InterPro" id="IPR013174">
    <property type="entry name" value="DPM3"/>
</dbReference>
<evidence type="ECO:0000256" key="1">
    <source>
        <dbReference type="ARBA" id="ARBA00004477"/>
    </source>
</evidence>
<organism evidence="8 9">
    <name type="scientific">Ascosphaera apis ARSEF 7405</name>
    <dbReference type="NCBI Taxonomy" id="392613"/>
    <lineage>
        <taxon>Eukaryota</taxon>
        <taxon>Fungi</taxon>
        <taxon>Dikarya</taxon>
        <taxon>Ascomycota</taxon>
        <taxon>Pezizomycotina</taxon>
        <taxon>Eurotiomycetes</taxon>
        <taxon>Eurotiomycetidae</taxon>
        <taxon>Onygenales</taxon>
        <taxon>Ascosphaeraceae</taxon>
        <taxon>Ascosphaera</taxon>
    </lineage>
</organism>
<keyword evidence="3 7" id="KW-0812">Transmembrane</keyword>
<keyword evidence="9" id="KW-1185">Reference proteome</keyword>
<accession>A0A168DWI5</accession>
<protein>
    <recommendedName>
        <fullName evidence="7">Dolichol-phosphate mannosyltransferase subunit 3</fullName>
    </recommendedName>
</protein>
<dbReference type="GO" id="GO:0033185">
    <property type="term" value="C:dolichol-phosphate-mannose synthase complex"/>
    <property type="evidence" value="ECO:0007669"/>
    <property type="project" value="TreeGrafter"/>
</dbReference>
<evidence type="ECO:0000256" key="5">
    <source>
        <dbReference type="ARBA" id="ARBA00022989"/>
    </source>
</evidence>
<dbReference type="Pfam" id="PF08285">
    <property type="entry name" value="DPM3"/>
    <property type="match status" value="1"/>
</dbReference>
<evidence type="ECO:0000256" key="2">
    <source>
        <dbReference type="ARBA" id="ARBA00010430"/>
    </source>
</evidence>
<dbReference type="UniPathway" id="UPA00378"/>
<evidence type="ECO:0000313" key="8">
    <source>
        <dbReference type="EMBL" id="KZZ98194.1"/>
    </source>
</evidence>
<reference evidence="8 9" key="1">
    <citation type="journal article" date="2016" name="Genome Biol. Evol.">
        <title>Divergent and convergent evolution of fungal pathogenicity.</title>
        <authorList>
            <person name="Shang Y."/>
            <person name="Xiao G."/>
            <person name="Zheng P."/>
            <person name="Cen K."/>
            <person name="Zhan S."/>
            <person name="Wang C."/>
        </authorList>
    </citation>
    <scope>NUCLEOTIDE SEQUENCE [LARGE SCALE GENOMIC DNA]</scope>
    <source>
        <strain evidence="8 9">ARSEF 7405</strain>
    </source>
</reference>
<comment type="caution">
    <text evidence="8">The sequence shown here is derived from an EMBL/GenBank/DDBJ whole genome shotgun (WGS) entry which is preliminary data.</text>
</comment>
<evidence type="ECO:0000256" key="7">
    <source>
        <dbReference type="RuleBase" id="RU365085"/>
    </source>
</evidence>
<keyword evidence="6 7" id="KW-0472">Membrane</keyword>
<comment type="subunit">
    <text evidence="7">Component of the dolichol-phosphate mannose (DPM) synthase complex.</text>
</comment>
<gene>
    <name evidence="8" type="ORF">AAP_00455</name>
</gene>
<dbReference type="PANTHER" id="PTHR16433:SF0">
    <property type="entry name" value="DOLICHOL-PHOSPHATE MANNOSYLTRANSFERASE SUBUNIT 3"/>
    <property type="match status" value="1"/>
</dbReference>
<dbReference type="GO" id="GO:0016757">
    <property type="term" value="F:glycosyltransferase activity"/>
    <property type="evidence" value="ECO:0007669"/>
    <property type="project" value="UniProtKB-KW"/>
</dbReference>
<dbReference type="OrthoDB" id="2014333at2759"/>
<keyword evidence="8" id="KW-0328">Glycosyltransferase</keyword>
<keyword evidence="5 7" id="KW-1133">Transmembrane helix</keyword>